<dbReference type="GO" id="GO:0016798">
    <property type="term" value="F:hydrolase activity, acting on glycosyl bonds"/>
    <property type="evidence" value="ECO:0007669"/>
    <property type="project" value="UniProtKB-KW"/>
</dbReference>
<evidence type="ECO:0000313" key="5">
    <source>
        <dbReference type="Proteomes" id="UP001595548"/>
    </source>
</evidence>
<dbReference type="InterPro" id="IPR029483">
    <property type="entry name" value="GH97_C"/>
</dbReference>
<gene>
    <name evidence="4" type="ORF">ACFOEB_04575</name>
</gene>
<dbReference type="InterPro" id="IPR014718">
    <property type="entry name" value="GH-type_carb-bd"/>
</dbReference>
<evidence type="ECO:0000259" key="2">
    <source>
        <dbReference type="Pfam" id="PF14508"/>
    </source>
</evidence>
<dbReference type="InterPro" id="IPR017853">
    <property type="entry name" value="GH"/>
</dbReference>
<keyword evidence="4" id="KW-0326">Glycosidase</keyword>
<evidence type="ECO:0000259" key="3">
    <source>
        <dbReference type="Pfam" id="PF14509"/>
    </source>
</evidence>
<dbReference type="Pfam" id="PF14509">
    <property type="entry name" value="GH97_C"/>
    <property type="match status" value="1"/>
</dbReference>
<keyword evidence="4" id="KW-0378">Hydrolase</keyword>
<feature type="domain" description="Glycosyl-hydrolase 97 catalytic" evidence="1">
    <location>
        <begin position="294"/>
        <end position="473"/>
    </location>
</feature>
<dbReference type="InterPro" id="IPR052720">
    <property type="entry name" value="Glycosyl_hydrolase_97"/>
</dbReference>
<feature type="domain" description="Glycosyl-hydrolase 97 C-terminal oligomerisation" evidence="3">
    <location>
        <begin position="569"/>
        <end position="670"/>
    </location>
</feature>
<dbReference type="Proteomes" id="UP001595548">
    <property type="component" value="Unassembled WGS sequence"/>
</dbReference>
<evidence type="ECO:0000313" key="4">
    <source>
        <dbReference type="EMBL" id="MFC3154469.1"/>
    </source>
</evidence>
<dbReference type="PANTHER" id="PTHR35803">
    <property type="entry name" value="GLUCAN 1,4-ALPHA-GLUCOSIDASE SUSB-RELATED"/>
    <property type="match status" value="1"/>
</dbReference>
<organism evidence="4 5">
    <name type="scientific">Gilvimarinus japonicus</name>
    <dbReference type="NCBI Taxonomy" id="1796469"/>
    <lineage>
        <taxon>Bacteria</taxon>
        <taxon>Pseudomonadati</taxon>
        <taxon>Pseudomonadota</taxon>
        <taxon>Gammaproteobacteria</taxon>
        <taxon>Cellvibrionales</taxon>
        <taxon>Cellvibrionaceae</taxon>
        <taxon>Gilvimarinus</taxon>
    </lineage>
</organism>
<dbReference type="InterPro" id="IPR013785">
    <property type="entry name" value="Aldolase_TIM"/>
</dbReference>
<dbReference type="Gene3D" id="3.20.20.70">
    <property type="entry name" value="Aldolase class I"/>
    <property type="match status" value="1"/>
</dbReference>
<dbReference type="EC" id="3.2.1.-" evidence="4"/>
<comment type="caution">
    <text evidence="4">The sequence shown here is derived from an EMBL/GenBank/DDBJ whole genome shotgun (WGS) entry which is preliminary data.</text>
</comment>
<proteinExistence type="predicted"/>
<dbReference type="InterPro" id="IPR029486">
    <property type="entry name" value="GH97_N"/>
</dbReference>
<protein>
    <submittedName>
        <fullName evidence="4">Glycoside hydrolase family 97 protein</fullName>
        <ecNumber evidence="4">3.2.1.-</ecNumber>
    </submittedName>
</protein>
<accession>A0ABV7HKQ5</accession>
<reference evidence="5" key="1">
    <citation type="journal article" date="2019" name="Int. J. Syst. Evol. Microbiol.">
        <title>The Global Catalogue of Microorganisms (GCM) 10K type strain sequencing project: providing services to taxonomists for standard genome sequencing and annotation.</title>
        <authorList>
            <consortium name="The Broad Institute Genomics Platform"/>
            <consortium name="The Broad Institute Genome Sequencing Center for Infectious Disease"/>
            <person name="Wu L."/>
            <person name="Ma J."/>
        </authorList>
    </citation>
    <scope>NUCLEOTIDE SEQUENCE [LARGE SCALE GENOMIC DNA]</scope>
    <source>
        <strain evidence="5">KCTC 52141</strain>
    </source>
</reference>
<keyword evidence="5" id="KW-1185">Reference proteome</keyword>
<dbReference type="InterPro" id="IPR019563">
    <property type="entry name" value="GH97_catalytic"/>
</dbReference>
<feature type="domain" description="Glycosyl-hydrolase 97 N-terminal" evidence="2">
    <location>
        <begin position="27"/>
        <end position="276"/>
    </location>
</feature>
<name>A0ABV7HKQ5_9GAMM</name>
<dbReference type="Pfam" id="PF10566">
    <property type="entry name" value="Glyco_hydro_97"/>
    <property type="match status" value="1"/>
</dbReference>
<evidence type="ECO:0000259" key="1">
    <source>
        <dbReference type="Pfam" id="PF10566"/>
    </source>
</evidence>
<dbReference type="PANTHER" id="PTHR35803:SF1">
    <property type="entry name" value="GLUCAN 1,4-ALPHA-GLUCOSIDASE SUSB"/>
    <property type="match status" value="1"/>
</dbReference>
<sequence length="672" mass="75470">MKNNWILGALIMLTCHYVPAAEKISEKSPNGDLELTFSLDDNGRAFYSASYLGQSIIKPSSLGFEFKDQAALNRDLKLVTTSRTDTDETWEQPWGEERFIRNHYQQLQITLQESSGAHRKFNLVFRLYDDGLGFRYELDAFGDTREVAITSELTEFNLGDNHQAWWTPAQAGNQYEYLYQHSDIKDAPLIHTPVTLETKGGLYLALHEAALADYSTMNLQGNGSFNLKAELVPLTPHTNVKANVQLPFKTPWRTLMVAEQPGDLITNYLTLNLNEPNALGDVSWVKPGKYVGIWWELHLEKGTWKQGPKHGATTANTKKYIDFAAKHDFDGVLVEGWNEGWDSEWFNGQGADFNFTKAYPDYDVDAVTAYAKKNGVYIIGHHETGAAVDNYESQLDDAYQFLQDHGMLAVKTGYVETGERLTNGYYHQGQRFVEHAMNVTKTAAKHNIMVVAHETVKDTGERRTYPNLLSREVARGQEYDAWSDDGGNPPSHTAIIPYTRLLSGPMDFTPGAFELTLPTRPNNQVNTTLAKQLALYVVIYSPVQMASDLPENYEAHLDAFQFIKDVPVDWETTRVLSGEIGESIAIARQERNGNDWYVGALTNEKPRTTTLDLDFLTPGKHYQARIYKDAPDAHYHDNPGAYTIEERDVTAGDSLNIDLAAGGGVAISLKQQ</sequence>
<dbReference type="SUPFAM" id="SSF51445">
    <property type="entry name" value="(Trans)glycosidases"/>
    <property type="match status" value="1"/>
</dbReference>
<dbReference type="Gene3D" id="2.70.98.10">
    <property type="match status" value="1"/>
</dbReference>
<dbReference type="EMBL" id="JBHRTL010000004">
    <property type="protein sequence ID" value="MFC3154469.1"/>
    <property type="molecule type" value="Genomic_DNA"/>
</dbReference>
<dbReference type="RefSeq" id="WP_382414733.1">
    <property type="nucleotide sequence ID" value="NZ_AP031500.1"/>
</dbReference>
<dbReference type="Pfam" id="PF14508">
    <property type="entry name" value="GH97_N"/>
    <property type="match status" value="1"/>
</dbReference>